<dbReference type="Proteomes" id="UP000235994">
    <property type="component" value="Unassembled WGS sequence"/>
</dbReference>
<gene>
    <name evidence="1" type="ORF">C1I89_18485</name>
</gene>
<accession>A0A2N8KHP0</accession>
<name>A0A2N8KHP0_9BURK</name>
<comment type="caution">
    <text evidence="1">The sequence shown here is derived from an EMBL/GenBank/DDBJ whole genome shotgun (WGS) entry which is preliminary data.</text>
</comment>
<sequence length="264" mass="29406">MRKRLIAGLTCLGMLAGCNGEPSYGGLSFITYNYTPWDLDSIEIKDSEGNLAATGAIIAGGGEGSVTCCYRLKGTDFKVEWTGADTEEIRKHMSNGRISDEKLDELMFNKETSVHFPPSAIPPGDGPLYLELHIYPDEHMEIALSRKLLGQVRIPIVDATRWLYSQHRDALQNYRDSSEVRRVVAKVAKTAWIKYRIEDKQDMRQYMYLYFTVASNFDDDPEIAAVLAKPERKPGDFAKAVGSMSEEKIARLKATGTAPGDKNG</sequence>
<organism evidence="1 2">
    <name type="scientific">Achromobacter pulmonis</name>
    <dbReference type="NCBI Taxonomy" id="1389932"/>
    <lineage>
        <taxon>Bacteria</taxon>
        <taxon>Pseudomonadati</taxon>
        <taxon>Pseudomonadota</taxon>
        <taxon>Betaproteobacteria</taxon>
        <taxon>Burkholderiales</taxon>
        <taxon>Alcaligenaceae</taxon>
        <taxon>Achromobacter</taxon>
    </lineage>
</organism>
<dbReference type="RefSeq" id="WP_102774186.1">
    <property type="nucleotide sequence ID" value="NZ_POQS01000004.1"/>
</dbReference>
<dbReference type="PROSITE" id="PS51257">
    <property type="entry name" value="PROKAR_LIPOPROTEIN"/>
    <property type="match status" value="1"/>
</dbReference>
<dbReference type="EMBL" id="POQS01000004">
    <property type="protein sequence ID" value="PND32970.1"/>
    <property type="molecule type" value="Genomic_DNA"/>
</dbReference>
<evidence type="ECO:0000313" key="1">
    <source>
        <dbReference type="EMBL" id="PND32970.1"/>
    </source>
</evidence>
<keyword evidence="2" id="KW-1185">Reference proteome</keyword>
<reference evidence="1 2" key="1">
    <citation type="submission" date="2018-01" db="EMBL/GenBank/DDBJ databases">
        <title>The draft genome of an aniline degradation strain ANB-1.</title>
        <authorList>
            <person name="Zhang L."/>
            <person name="Jiang J."/>
        </authorList>
    </citation>
    <scope>NUCLEOTIDE SEQUENCE [LARGE SCALE GENOMIC DNA]</scope>
    <source>
        <strain evidence="1 2">ANB-1</strain>
    </source>
</reference>
<evidence type="ECO:0000313" key="2">
    <source>
        <dbReference type="Proteomes" id="UP000235994"/>
    </source>
</evidence>
<proteinExistence type="predicted"/>
<protein>
    <recommendedName>
        <fullName evidence="3">DUF3304 domain-containing protein</fullName>
    </recommendedName>
</protein>
<evidence type="ECO:0008006" key="3">
    <source>
        <dbReference type="Google" id="ProtNLM"/>
    </source>
</evidence>
<dbReference type="AlphaFoldDB" id="A0A2N8KHP0"/>